<name>A0A699ZL80_HAELA</name>
<proteinExistence type="predicted"/>
<evidence type="ECO:0000313" key="3">
    <source>
        <dbReference type="Proteomes" id="UP000485058"/>
    </source>
</evidence>
<keyword evidence="3" id="KW-1185">Reference proteome</keyword>
<sequence>MGMAARAVAGVTCSGGSHAGWKQQVLRQD</sequence>
<gene>
    <name evidence="2" type="ORF">HaLaN_16224</name>
</gene>
<accession>A0A699ZL80</accession>
<protein>
    <submittedName>
        <fullName evidence="2">Uncharacterized protein</fullName>
    </submittedName>
</protein>
<reference evidence="2 3" key="1">
    <citation type="submission" date="2020-02" db="EMBL/GenBank/DDBJ databases">
        <title>Draft genome sequence of Haematococcus lacustris strain NIES-144.</title>
        <authorList>
            <person name="Morimoto D."/>
            <person name="Nakagawa S."/>
            <person name="Yoshida T."/>
            <person name="Sawayama S."/>
        </authorList>
    </citation>
    <scope>NUCLEOTIDE SEQUENCE [LARGE SCALE GENOMIC DNA]</scope>
    <source>
        <strain evidence="2 3">NIES-144</strain>
    </source>
</reference>
<feature type="region of interest" description="Disordered" evidence="1">
    <location>
        <begin position="1"/>
        <end position="29"/>
    </location>
</feature>
<dbReference type="AlphaFoldDB" id="A0A699ZL80"/>
<evidence type="ECO:0000256" key="1">
    <source>
        <dbReference type="SAM" id="MobiDB-lite"/>
    </source>
</evidence>
<organism evidence="2 3">
    <name type="scientific">Haematococcus lacustris</name>
    <name type="common">Green alga</name>
    <name type="synonym">Haematococcus pluvialis</name>
    <dbReference type="NCBI Taxonomy" id="44745"/>
    <lineage>
        <taxon>Eukaryota</taxon>
        <taxon>Viridiplantae</taxon>
        <taxon>Chlorophyta</taxon>
        <taxon>core chlorophytes</taxon>
        <taxon>Chlorophyceae</taxon>
        <taxon>CS clade</taxon>
        <taxon>Chlamydomonadales</taxon>
        <taxon>Haematococcaceae</taxon>
        <taxon>Haematococcus</taxon>
    </lineage>
</organism>
<comment type="caution">
    <text evidence="2">The sequence shown here is derived from an EMBL/GenBank/DDBJ whole genome shotgun (WGS) entry which is preliminary data.</text>
</comment>
<evidence type="ECO:0000313" key="2">
    <source>
        <dbReference type="EMBL" id="GFH19298.1"/>
    </source>
</evidence>
<dbReference type="Proteomes" id="UP000485058">
    <property type="component" value="Unassembled WGS sequence"/>
</dbReference>
<dbReference type="EMBL" id="BLLF01001439">
    <property type="protein sequence ID" value="GFH19298.1"/>
    <property type="molecule type" value="Genomic_DNA"/>
</dbReference>